<keyword evidence="9" id="KW-1185">Reference proteome</keyword>
<accession>A0A5S4GSA4</accession>
<evidence type="ECO:0000256" key="5">
    <source>
        <dbReference type="ARBA" id="ARBA00023002"/>
    </source>
</evidence>
<dbReference type="Proteomes" id="UP000306628">
    <property type="component" value="Unassembled WGS sequence"/>
</dbReference>
<sequence>MKALIYHGPGRRTWEDAPDPQVIEPTDAIVRVDAVTICGTDLHILKGDVPTVEPGRILGHEAVGTVTATGGAVTTVKRGDRVLVSCITACGRCRYCRTGTYGQCLGGGGWILGHRIDGTQAEHVRVPFADTSTHLLPDGVTDEAALMLADILPTSYEVGVLNGRVRPGDTVVVVGAGPIGLAAITTARLFTPSYIIAVDPAASRLEAAKRLGADLLVGAGDDAAAAVSELTGGLGADVAIEAVGIPETFELCTRLVRPGGHVANVGVHGAPATLHLEDLWIRNLTITTGLVDTSSTPALLDMIAAGRLDPTTFITHRYELHDMDAAYQTFSDPAGTGALKVVLSRHADD</sequence>
<evidence type="ECO:0000259" key="7">
    <source>
        <dbReference type="SMART" id="SM00829"/>
    </source>
</evidence>
<dbReference type="InterPro" id="IPR013154">
    <property type="entry name" value="ADH-like_N"/>
</dbReference>
<dbReference type="SUPFAM" id="SSF51735">
    <property type="entry name" value="NAD(P)-binding Rossmann-fold domains"/>
    <property type="match status" value="1"/>
</dbReference>
<dbReference type="GO" id="GO:0008270">
    <property type="term" value="F:zinc ion binding"/>
    <property type="evidence" value="ECO:0007669"/>
    <property type="project" value="InterPro"/>
</dbReference>
<dbReference type="PANTHER" id="PTHR42813">
    <property type="entry name" value="ZINC-TYPE ALCOHOL DEHYDROGENASE-LIKE"/>
    <property type="match status" value="1"/>
</dbReference>
<comment type="cofactor">
    <cofactor evidence="1 6">
        <name>Zn(2+)</name>
        <dbReference type="ChEBI" id="CHEBI:29105"/>
    </cofactor>
</comment>
<dbReference type="Pfam" id="PF00107">
    <property type="entry name" value="ADH_zinc_N"/>
    <property type="match status" value="1"/>
</dbReference>
<evidence type="ECO:0000256" key="6">
    <source>
        <dbReference type="RuleBase" id="RU361277"/>
    </source>
</evidence>
<dbReference type="SUPFAM" id="SSF50129">
    <property type="entry name" value="GroES-like"/>
    <property type="match status" value="1"/>
</dbReference>
<evidence type="ECO:0000313" key="9">
    <source>
        <dbReference type="Proteomes" id="UP000306628"/>
    </source>
</evidence>
<evidence type="ECO:0000256" key="3">
    <source>
        <dbReference type="ARBA" id="ARBA00022723"/>
    </source>
</evidence>
<dbReference type="PROSITE" id="PS00059">
    <property type="entry name" value="ADH_ZINC"/>
    <property type="match status" value="1"/>
</dbReference>
<organism evidence="8 9">
    <name type="scientific">Nonomuraea zeae</name>
    <dbReference type="NCBI Taxonomy" id="1642303"/>
    <lineage>
        <taxon>Bacteria</taxon>
        <taxon>Bacillati</taxon>
        <taxon>Actinomycetota</taxon>
        <taxon>Actinomycetes</taxon>
        <taxon>Streptosporangiales</taxon>
        <taxon>Streptosporangiaceae</taxon>
        <taxon>Nonomuraea</taxon>
    </lineage>
</organism>
<dbReference type="InterPro" id="IPR036291">
    <property type="entry name" value="NAD(P)-bd_dom_sf"/>
</dbReference>
<dbReference type="InterPro" id="IPR002328">
    <property type="entry name" value="ADH_Zn_CS"/>
</dbReference>
<comment type="similarity">
    <text evidence="2 6">Belongs to the zinc-containing alcohol dehydrogenase family.</text>
</comment>
<keyword evidence="4 6" id="KW-0862">Zinc</keyword>
<keyword evidence="3 6" id="KW-0479">Metal-binding</keyword>
<reference evidence="8 9" key="1">
    <citation type="submission" date="2019-05" db="EMBL/GenBank/DDBJ databases">
        <title>Draft genome sequence of Nonomuraea zeae DSM 100528.</title>
        <authorList>
            <person name="Saricaoglu S."/>
            <person name="Isik K."/>
        </authorList>
    </citation>
    <scope>NUCLEOTIDE SEQUENCE [LARGE SCALE GENOMIC DNA]</scope>
    <source>
        <strain evidence="8 9">DSM 100528</strain>
    </source>
</reference>
<evidence type="ECO:0000256" key="2">
    <source>
        <dbReference type="ARBA" id="ARBA00008072"/>
    </source>
</evidence>
<dbReference type="Gene3D" id="3.90.180.10">
    <property type="entry name" value="Medium-chain alcohol dehydrogenases, catalytic domain"/>
    <property type="match status" value="1"/>
</dbReference>
<dbReference type="GO" id="GO:0016491">
    <property type="term" value="F:oxidoreductase activity"/>
    <property type="evidence" value="ECO:0007669"/>
    <property type="project" value="UniProtKB-KW"/>
</dbReference>
<dbReference type="OrthoDB" id="241504at2"/>
<dbReference type="PANTHER" id="PTHR42813:SF4">
    <property type="entry name" value="NADP-DEPENDENT ISOPROPANOL DEHYDROGENASE"/>
    <property type="match status" value="1"/>
</dbReference>
<dbReference type="Gene3D" id="3.40.50.720">
    <property type="entry name" value="NAD(P)-binding Rossmann-like Domain"/>
    <property type="match status" value="1"/>
</dbReference>
<name>A0A5S4GSA4_9ACTN</name>
<keyword evidence="5" id="KW-0560">Oxidoreductase</keyword>
<dbReference type="CDD" id="cd08286">
    <property type="entry name" value="FDH_like_ADH2"/>
    <property type="match status" value="1"/>
</dbReference>
<dbReference type="RefSeq" id="WP_138689883.1">
    <property type="nucleotide sequence ID" value="NZ_JBHSAZ010000089.1"/>
</dbReference>
<gene>
    <name evidence="8" type="ORF">ETD85_12790</name>
</gene>
<evidence type="ECO:0000256" key="4">
    <source>
        <dbReference type="ARBA" id="ARBA00022833"/>
    </source>
</evidence>
<evidence type="ECO:0000256" key="1">
    <source>
        <dbReference type="ARBA" id="ARBA00001947"/>
    </source>
</evidence>
<protein>
    <submittedName>
        <fullName evidence="8">Zinc-dependent alcohol dehydrogenase family protein</fullName>
    </submittedName>
</protein>
<dbReference type="SMART" id="SM00829">
    <property type="entry name" value="PKS_ER"/>
    <property type="match status" value="1"/>
</dbReference>
<feature type="domain" description="Enoyl reductase (ER)" evidence="7">
    <location>
        <begin position="10"/>
        <end position="343"/>
    </location>
</feature>
<dbReference type="EMBL" id="VCKX01000030">
    <property type="protein sequence ID" value="TMR35777.1"/>
    <property type="molecule type" value="Genomic_DNA"/>
</dbReference>
<dbReference type="AlphaFoldDB" id="A0A5S4GSA4"/>
<dbReference type="Pfam" id="PF08240">
    <property type="entry name" value="ADH_N"/>
    <property type="match status" value="1"/>
</dbReference>
<evidence type="ECO:0000313" key="8">
    <source>
        <dbReference type="EMBL" id="TMR35777.1"/>
    </source>
</evidence>
<comment type="caution">
    <text evidence="8">The sequence shown here is derived from an EMBL/GenBank/DDBJ whole genome shotgun (WGS) entry which is preliminary data.</text>
</comment>
<dbReference type="InterPro" id="IPR011032">
    <property type="entry name" value="GroES-like_sf"/>
</dbReference>
<dbReference type="InterPro" id="IPR020843">
    <property type="entry name" value="ER"/>
</dbReference>
<dbReference type="InterPro" id="IPR013149">
    <property type="entry name" value="ADH-like_C"/>
</dbReference>
<proteinExistence type="inferred from homology"/>